<feature type="signal peptide" evidence="2">
    <location>
        <begin position="1"/>
        <end position="44"/>
    </location>
</feature>
<reference evidence="3 4" key="1">
    <citation type="submission" date="2015-06" db="EMBL/GenBank/DDBJ databases">
        <title>Improved classification and identification of acetic acid bacteria using matrix-assisted laser desorption/ionization time-of-flight mass spectrometry; Gluconobacter nephelii and Gluconobacter uchimurae are later heterotypic synonyms of Gluconobacter japonicus and Gluconobacter oxydans, respectively.</title>
        <authorList>
            <person name="Li L."/>
            <person name="Cleenwerck I."/>
            <person name="De Vuyst L."/>
            <person name="Vandamme P."/>
        </authorList>
    </citation>
    <scope>NUCLEOTIDE SEQUENCE [LARGE SCALE GENOMIC DNA]</scope>
    <source>
        <strain evidence="3 4">LMG 1663</strain>
    </source>
</reference>
<dbReference type="OrthoDB" id="7282927at2"/>
<name>A0A149TW89_9PROT</name>
<feature type="compositionally biased region" description="Low complexity" evidence="1">
    <location>
        <begin position="165"/>
        <end position="184"/>
    </location>
</feature>
<keyword evidence="2" id="KW-0732">Signal</keyword>
<feature type="compositionally biased region" description="Low complexity" evidence="1">
    <location>
        <begin position="58"/>
        <end position="75"/>
    </location>
</feature>
<feature type="chain" id="PRO_5007556065" description="OmpA-like domain-containing protein" evidence="2">
    <location>
        <begin position="45"/>
        <end position="352"/>
    </location>
</feature>
<sequence>MRSPIPPGLFSGLVLPVMQSTLLPSPRLAALCALLLLPAAGAQAQVVTNSQALDALGGAPAQQAAPATKTPQAPAHPSAGHRPVAHKPVMQPPLTSAPAASSQQTAPTVAGTRSSSRTATSSNSASKTTQPAQPQTTPATGTGTGTGTQGHAASPGHTSSSVPNGGQATRATTAQPAAGRTTGQSTTQAGKPSNGHVPPSPTIPPAPPPEPTLTPAPPDIEIHPFPVPPQPAVDLNAKGAVTTIPGGVRLTFAPGSSALNPETHQAILAFGQRLSDKPHVRALIDVYSSGAADDPSLPRRMALARGLAARSVLMNGGTPSTRIYLRVIGVPKTPAPDGVQDYMDIYQSDAVP</sequence>
<dbReference type="SUPFAM" id="SSF103088">
    <property type="entry name" value="OmpA-like"/>
    <property type="match status" value="1"/>
</dbReference>
<evidence type="ECO:0000256" key="1">
    <source>
        <dbReference type="SAM" id="MobiDB-lite"/>
    </source>
</evidence>
<dbReference type="EMBL" id="LHZT01000121">
    <property type="protein sequence ID" value="KXV57359.1"/>
    <property type="molecule type" value="Genomic_DNA"/>
</dbReference>
<feature type="compositionally biased region" description="Pro residues" evidence="1">
    <location>
        <begin position="198"/>
        <end position="218"/>
    </location>
</feature>
<feature type="compositionally biased region" description="Low complexity" evidence="1">
    <location>
        <begin position="92"/>
        <end position="141"/>
    </location>
</feature>
<evidence type="ECO:0000313" key="4">
    <source>
        <dbReference type="Proteomes" id="UP000075411"/>
    </source>
</evidence>
<comment type="caution">
    <text evidence="3">The sequence shown here is derived from an EMBL/GenBank/DDBJ whole genome shotgun (WGS) entry which is preliminary data.</text>
</comment>
<dbReference type="Proteomes" id="UP000075411">
    <property type="component" value="Unassembled WGS sequence"/>
</dbReference>
<dbReference type="InterPro" id="IPR036737">
    <property type="entry name" value="OmpA-like_sf"/>
</dbReference>
<evidence type="ECO:0000313" key="3">
    <source>
        <dbReference type="EMBL" id="KXV57359.1"/>
    </source>
</evidence>
<evidence type="ECO:0008006" key="5">
    <source>
        <dbReference type="Google" id="ProtNLM"/>
    </source>
</evidence>
<gene>
    <name evidence="3" type="ORF">AD947_09045</name>
</gene>
<evidence type="ECO:0000256" key="2">
    <source>
        <dbReference type="SAM" id="SignalP"/>
    </source>
</evidence>
<organism evidence="3 4">
    <name type="scientific">Acetobacter tropicalis</name>
    <dbReference type="NCBI Taxonomy" id="104102"/>
    <lineage>
        <taxon>Bacteria</taxon>
        <taxon>Pseudomonadati</taxon>
        <taxon>Pseudomonadota</taxon>
        <taxon>Alphaproteobacteria</taxon>
        <taxon>Acetobacterales</taxon>
        <taxon>Acetobacteraceae</taxon>
        <taxon>Acetobacter</taxon>
    </lineage>
</organism>
<protein>
    <recommendedName>
        <fullName evidence="5">OmpA-like domain-containing protein</fullName>
    </recommendedName>
</protein>
<proteinExistence type="predicted"/>
<feature type="region of interest" description="Disordered" evidence="1">
    <location>
        <begin position="58"/>
        <end position="228"/>
    </location>
</feature>
<dbReference type="AlphaFoldDB" id="A0A149TW89"/>
<accession>A0A149TW89</accession>
<dbReference type="PATRIC" id="fig|104102.12.peg.1622"/>